<dbReference type="EMBL" id="FNTC01000002">
    <property type="protein sequence ID" value="SEC39689.1"/>
    <property type="molecule type" value="Genomic_DNA"/>
</dbReference>
<accession>A0A231GQV9</accession>
<dbReference type="AlphaFoldDB" id="A0A231GQV9"/>
<evidence type="ECO:0000313" key="1">
    <source>
        <dbReference type="EMBL" id="SEC39689.1"/>
    </source>
</evidence>
<organism evidence="1 2">
    <name type="scientific">Pseudomonas jessenii</name>
    <dbReference type="NCBI Taxonomy" id="77298"/>
    <lineage>
        <taxon>Bacteria</taxon>
        <taxon>Pseudomonadati</taxon>
        <taxon>Pseudomonadota</taxon>
        <taxon>Gammaproteobacteria</taxon>
        <taxon>Pseudomonadales</taxon>
        <taxon>Pseudomonadaceae</taxon>
        <taxon>Pseudomonas</taxon>
    </lineage>
</organism>
<gene>
    <name evidence="1" type="ORF">SAMN04490187_4213</name>
</gene>
<sequence length="87" mass="10098">MIVNDNAGWQMPRGALGFFASKLAPTRVGVRKQCEEYLETSFTRGNTSISRVNHIQHLTFLIEWYNVYLRGTYHIIKTREISWHAAV</sequence>
<dbReference type="Proteomes" id="UP000198542">
    <property type="component" value="Unassembled WGS sequence"/>
</dbReference>
<reference evidence="2" key="1">
    <citation type="submission" date="2016-10" db="EMBL/GenBank/DDBJ databases">
        <authorList>
            <person name="Varghese N."/>
            <person name="Submissions S."/>
        </authorList>
    </citation>
    <scope>NUCLEOTIDE SEQUENCE [LARGE SCALE GENOMIC DNA]</scope>
    <source>
        <strain evidence="2">BS3660</strain>
    </source>
</reference>
<proteinExistence type="predicted"/>
<keyword evidence="2" id="KW-1185">Reference proteome</keyword>
<protein>
    <submittedName>
        <fullName evidence="1">Uncharacterized protein</fullName>
    </submittedName>
</protein>
<name>A0A231GQV9_PSEJE</name>
<evidence type="ECO:0000313" key="2">
    <source>
        <dbReference type="Proteomes" id="UP000198542"/>
    </source>
</evidence>